<gene>
    <name evidence="2" type="ORF">OLEA9_A036937</name>
</gene>
<organism evidence="2 3">
    <name type="scientific">Olea europaea subsp. europaea</name>
    <dbReference type="NCBI Taxonomy" id="158383"/>
    <lineage>
        <taxon>Eukaryota</taxon>
        <taxon>Viridiplantae</taxon>
        <taxon>Streptophyta</taxon>
        <taxon>Embryophyta</taxon>
        <taxon>Tracheophyta</taxon>
        <taxon>Spermatophyta</taxon>
        <taxon>Magnoliopsida</taxon>
        <taxon>eudicotyledons</taxon>
        <taxon>Gunneridae</taxon>
        <taxon>Pentapetalae</taxon>
        <taxon>asterids</taxon>
        <taxon>lamiids</taxon>
        <taxon>Lamiales</taxon>
        <taxon>Oleaceae</taxon>
        <taxon>Oleeae</taxon>
        <taxon>Olea</taxon>
    </lineage>
</organism>
<feature type="chain" id="PRO_5035929118" evidence="1">
    <location>
        <begin position="31"/>
        <end position="80"/>
    </location>
</feature>
<accession>A0A8S0Q1Y1</accession>
<evidence type="ECO:0000256" key="1">
    <source>
        <dbReference type="SAM" id="SignalP"/>
    </source>
</evidence>
<dbReference type="Proteomes" id="UP000594638">
    <property type="component" value="Unassembled WGS sequence"/>
</dbReference>
<protein>
    <submittedName>
        <fullName evidence="2">Uncharacterized protein</fullName>
    </submittedName>
</protein>
<comment type="caution">
    <text evidence="2">The sequence shown here is derived from an EMBL/GenBank/DDBJ whole genome shotgun (WGS) entry which is preliminary data.</text>
</comment>
<dbReference type="Gramene" id="OE9A036937T1">
    <property type="protein sequence ID" value="OE9A036937C1"/>
    <property type="gene ID" value="OE9A036937"/>
</dbReference>
<keyword evidence="3" id="KW-1185">Reference proteome</keyword>
<name>A0A8S0Q1Y1_OLEEU</name>
<keyword evidence="1" id="KW-0732">Signal</keyword>
<reference evidence="2 3" key="1">
    <citation type="submission" date="2019-12" db="EMBL/GenBank/DDBJ databases">
        <authorList>
            <person name="Alioto T."/>
            <person name="Alioto T."/>
            <person name="Gomez Garrido J."/>
        </authorList>
    </citation>
    <scope>NUCLEOTIDE SEQUENCE [LARGE SCALE GENOMIC DNA]</scope>
</reference>
<dbReference type="AlphaFoldDB" id="A0A8S0Q1Y1"/>
<proteinExistence type="predicted"/>
<dbReference type="EMBL" id="CACTIH010000567">
    <property type="protein sequence ID" value="CAA2961544.1"/>
    <property type="molecule type" value="Genomic_DNA"/>
</dbReference>
<feature type="signal peptide" evidence="1">
    <location>
        <begin position="1"/>
        <end position="30"/>
    </location>
</feature>
<sequence>MEAKAMKNRVIIVVAMVVGFLILALGTVECHCGIEMPNCTPAKCTNACKLVQHEKFKSASCVVPPAGNYCLCLGDCPPIN</sequence>
<evidence type="ECO:0000313" key="3">
    <source>
        <dbReference type="Proteomes" id="UP000594638"/>
    </source>
</evidence>
<evidence type="ECO:0000313" key="2">
    <source>
        <dbReference type="EMBL" id="CAA2961544.1"/>
    </source>
</evidence>